<dbReference type="EMBL" id="AONQ01000082">
    <property type="protein sequence ID" value="EME68103.1"/>
    <property type="molecule type" value="Genomic_DNA"/>
</dbReference>
<proteinExistence type="predicted"/>
<comment type="caution">
    <text evidence="1">The sequence shown here is derived from an EMBL/GenBank/DDBJ whole genome shotgun (WGS) entry which is preliminary data.</text>
</comment>
<dbReference type="Proteomes" id="UP000011744">
    <property type="component" value="Unassembled WGS sequence"/>
</dbReference>
<dbReference type="RefSeq" id="WP_008621171.1">
    <property type="nucleotide sequence ID" value="NZ_AONQ01000082.1"/>
</dbReference>
<protein>
    <submittedName>
        <fullName evidence="1">Uncharacterized protein</fullName>
    </submittedName>
</protein>
<dbReference type="OrthoDB" id="9802053at2"/>
<name>M3A5N1_9PROT</name>
<evidence type="ECO:0000313" key="1">
    <source>
        <dbReference type="EMBL" id="EME68103.1"/>
    </source>
</evidence>
<evidence type="ECO:0000313" key="2">
    <source>
        <dbReference type="Proteomes" id="UP000011744"/>
    </source>
</evidence>
<keyword evidence="2" id="KW-1185">Reference proteome</keyword>
<reference evidence="1 2" key="1">
    <citation type="journal article" date="2014" name="Genome Announc.">
        <title>Draft Genome Sequence of Magnetospirillum sp. Strain SO-1, a Freshwater Magnetotactic Bacterium Isolated from the Ol'khovka River, Russia.</title>
        <authorList>
            <person name="Grouzdev D.S."/>
            <person name="Dziuba M.V."/>
            <person name="Sukhacheva M.S."/>
            <person name="Mardanov A.V."/>
            <person name="Beletskiy A.V."/>
            <person name="Kuznetsov B.B."/>
            <person name="Skryabin K.G."/>
        </authorList>
    </citation>
    <scope>NUCLEOTIDE SEQUENCE [LARGE SCALE GENOMIC DNA]</scope>
    <source>
        <strain evidence="1 2">SO-1</strain>
    </source>
</reference>
<sequence>MLDSPSSLLAGIGAEIAAGHLIPFLGPDVLTLEAEPPVPVGARALATALAAKVGVPGRIKQNLWHSAQYIETHKHRMTLDKLMAGFFQAVPEPNSLHRWLAGLPRLPLVVDTWYDGAMKAAFEAVGRDNWGIVQGCSKARRLDGGVWSRAVTPDGATVPDGVAEGWRTVLYKPHGAAQPTGDVLVSDSDYVEVLTDIDIGTPIPQVVKDRRAGRGFVFLGCRFYDQILRTFARQIAKHSGGPRYAVVPKDLTRNELKFLEIEGISPITMPLAEAVALMSAAGPNRPPPPLGEDNPWPT</sequence>
<dbReference type="Pfam" id="PF13289">
    <property type="entry name" value="SIR2_2"/>
    <property type="match status" value="1"/>
</dbReference>
<dbReference type="eggNOG" id="ENOG502Z8CH">
    <property type="taxonomic scope" value="Bacteria"/>
</dbReference>
<dbReference type="PATRIC" id="fig|1244869.3.peg.3997"/>
<accession>M3A5N1</accession>
<organism evidence="1 2">
    <name type="scientific">Paramagnetospirillum caucaseum</name>
    <dbReference type="NCBI Taxonomy" id="1244869"/>
    <lineage>
        <taxon>Bacteria</taxon>
        <taxon>Pseudomonadati</taxon>
        <taxon>Pseudomonadota</taxon>
        <taxon>Alphaproteobacteria</taxon>
        <taxon>Rhodospirillales</taxon>
        <taxon>Magnetospirillaceae</taxon>
        <taxon>Paramagnetospirillum</taxon>
    </lineage>
</organism>
<gene>
    <name evidence="1" type="ORF">H261_20085</name>
</gene>
<dbReference type="STRING" id="1244869.H261_20085"/>
<dbReference type="AlphaFoldDB" id="M3A5N1"/>